<evidence type="ECO:0000256" key="3">
    <source>
        <dbReference type="ARBA" id="ARBA00022707"/>
    </source>
</evidence>
<comment type="caution">
    <text evidence="5">The sequence shown here is derived from an EMBL/GenBank/DDBJ whole genome shotgun (WGS) entry which is preliminary data.</text>
</comment>
<dbReference type="PANTHER" id="PTHR12895:SF9">
    <property type="entry name" value="DYMECLIN"/>
    <property type="match status" value="1"/>
</dbReference>
<evidence type="ECO:0000313" key="5">
    <source>
        <dbReference type="EMBL" id="NXE11468.1"/>
    </source>
</evidence>
<comment type="similarity">
    <text evidence="1">Belongs to the dymeclin family.</text>
</comment>
<evidence type="ECO:0000256" key="4">
    <source>
        <dbReference type="ARBA" id="ARBA00023288"/>
    </source>
</evidence>
<organism evidence="5 6">
    <name type="scientific">Lophotis ruficrista</name>
    <dbReference type="NCBI Taxonomy" id="172689"/>
    <lineage>
        <taxon>Eukaryota</taxon>
        <taxon>Metazoa</taxon>
        <taxon>Chordata</taxon>
        <taxon>Craniata</taxon>
        <taxon>Vertebrata</taxon>
        <taxon>Euteleostomi</taxon>
        <taxon>Archelosauria</taxon>
        <taxon>Archosauria</taxon>
        <taxon>Dinosauria</taxon>
        <taxon>Saurischia</taxon>
        <taxon>Theropoda</taxon>
        <taxon>Coelurosauria</taxon>
        <taxon>Aves</taxon>
        <taxon>Neognathae</taxon>
        <taxon>Neoaves</taxon>
        <taxon>Otidimorphae</taxon>
        <taxon>Otidiformes</taxon>
        <taxon>Otididae</taxon>
        <taxon>Lophotis</taxon>
    </lineage>
</organism>
<gene>
    <name evidence="5" type="primary">Dym_0</name>
    <name evidence="5" type="ORF">LOPRUF_R07957</name>
</gene>
<dbReference type="InterPro" id="IPR019142">
    <property type="entry name" value="Dymeclin"/>
</dbReference>
<keyword evidence="6" id="KW-1185">Reference proteome</keyword>
<protein>
    <recommendedName>
        <fullName evidence="2">Dymeclin</fullName>
    </recommendedName>
</protein>
<proteinExistence type="inferred from homology"/>
<sequence length="122" mass="13675">LAGLWTVFTLGGVGSKTTPQLEQCSPLANQSLLLLLIFINLTNSWMVNVFIKGCFFDFFISDSTAFSSSNPHAFQINFNSLYTALCEQQKSDQATLLLYMLLHQNSNVRTYVLARTDIENLV</sequence>
<dbReference type="AlphaFoldDB" id="A0A7K8K334"/>
<dbReference type="PANTHER" id="PTHR12895">
    <property type="entry name" value="DYMECLIN"/>
    <property type="match status" value="1"/>
</dbReference>
<feature type="non-terminal residue" evidence="5">
    <location>
        <position position="122"/>
    </location>
</feature>
<dbReference type="OrthoDB" id="10253409at2759"/>
<dbReference type="EMBL" id="VWYV01000685">
    <property type="protein sequence ID" value="NXE11468.1"/>
    <property type="molecule type" value="Genomic_DNA"/>
</dbReference>
<dbReference type="Pfam" id="PF09742">
    <property type="entry name" value="Dymeclin"/>
    <property type="match status" value="1"/>
</dbReference>
<feature type="non-terminal residue" evidence="5">
    <location>
        <position position="1"/>
    </location>
</feature>
<evidence type="ECO:0000256" key="1">
    <source>
        <dbReference type="ARBA" id="ARBA00010603"/>
    </source>
</evidence>
<keyword evidence="4" id="KW-0449">Lipoprotein</keyword>
<keyword evidence="3" id="KW-0519">Myristate</keyword>
<dbReference type="GO" id="GO:0005794">
    <property type="term" value="C:Golgi apparatus"/>
    <property type="evidence" value="ECO:0007669"/>
    <property type="project" value="TreeGrafter"/>
</dbReference>
<evidence type="ECO:0000256" key="2">
    <source>
        <dbReference type="ARBA" id="ARBA00015736"/>
    </source>
</evidence>
<reference evidence="5 6" key="1">
    <citation type="submission" date="2019-09" db="EMBL/GenBank/DDBJ databases">
        <title>Bird 10,000 Genomes (B10K) Project - Family phase.</title>
        <authorList>
            <person name="Zhang G."/>
        </authorList>
    </citation>
    <scope>NUCLEOTIDE SEQUENCE [LARGE SCALE GENOMIC DNA]</scope>
    <source>
        <strain evidence="5">B10K-CU-031-23</strain>
    </source>
</reference>
<name>A0A7K8K334_9AVES</name>
<evidence type="ECO:0000313" key="6">
    <source>
        <dbReference type="Proteomes" id="UP000533896"/>
    </source>
</evidence>
<dbReference type="GO" id="GO:0007030">
    <property type="term" value="P:Golgi organization"/>
    <property type="evidence" value="ECO:0007669"/>
    <property type="project" value="TreeGrafter"/>
</dbReference>
<dbReference type="Proteomes" id="UP000533896">
    <property type="component" value="Unassembled WGS sequence"/>
</dbReference>
<accession>A0A7K8K334</accession>